<evidence type="ECO:0000313" key="4">
    <source>
        <dbReference type="Proteomes" id="UP000717995"/>
    </source>
</evidence>
<feature type="signal peptide" evidence="1">
    <location>
        <begin position="1"/>
        <end position="23"/>
    </location>
</feature>
<dbReference type="RefSeq" id="WP_205349475.1">
    <property type="nucleotide sequence ID" value="NZ_JAFEUP010000005.1"/>
</dbReference>
<feature type="chain" id="PRO_5046463783" evidence="1">
    <location>
        <begin position="24"/>
        <end position="122"/>
    </location>
</feature>
<comment type="caution">
    <text evidence="3">The sequence shown here is derived from an EMBL/GenBank/DDBJ whole genome shotgun (WGS) entry which is preliminary data.</text>
</comment>
<keyword evidence="4" id="KW-1185">Reference proteome</keyword>
<gene>
    <name evidence="3" type="ORF">JQX08_16340</name>
</gene>
<protein>
    <submittedName>
        <fullName evidence="3">DUF4189 domain-containing protein</fullName>
    </submittedName>
</protein>
<evidence type="ECO:0000313" key="3">
    <source>
        <dbReference type="EMBL" id="MBM7062281.1"/>
    </source>
</evidence>
<feature type="domain" description="DUF4189" evidence="2">
    <location>
        <begin position="25"/>
        <end position="119"/>
    </location>
</feature>
<reference evidence="3 4" key="1">
    <citation type="submission" date="2021-02" db="EMBL/GenBank/DDBJ databases">
        <authorList>
            <person name="Lee D.-H."/>
        </authorList>
    </citation>
    <scope>NUCLEOTIDE SEQUENCE [LARGE SCALE GENOMIC DNA]</scope>
    <source>
        <strain evidence="3 4">UL073</strain>
    </source>
</reference>
<evidence type="ECO:0000256" key="1">
    <source>
        <dbReference type="SAM" id="SignalP"/>
    </source>
</evidence>
<name>A0ABS2IGT4_9GAMM</name>
<dbReference type="InterPro" id="IPR025240">
    <property type="entry name" value="DUF4189"/>
</dbReference>
<dbReference type="EMBL" id="JAFEUP010000005">
    <property type="protein sequence ID" value="MBM7062281.1"/>
    <property type="molecule type" value="Genomic_DNA"/>
</dbReference>
<dbReference type="Pfam" id="PF13827">
    <property type="entry name" value="DUF4189"/>
    <property type="match status" value="1"/>
</dbReference>
<keyword evidence="1" id="KW-0732">Signal</keyword>
<proteinExistence type="predicted"/>
<evidence type="ECO:0000259" key="2">
    <source>
        <dbReference type="Pfam" id="PF13827"/>
    </source>
</evidence>
<organism evidence="3 4">
    <name type="scientific">Zestomonas insulae</name>
    <dbReference type="NCBI Taxonomy" id="2809017"/>
    <lineage>
        <taxon>Bacteria</taxon>
        <taxon>Pseudomonadati</taxon>
        <taxon>Pseudomonadota</taxon>
        <taxon>Gammaproteobacteria</taxon>
        <taxon>Pseudomonadales</taxon>
        <taxon>Pseudomonadaceae</taxon>
        <taxon>Zestomonas</taxon>
    </lineage>
</organism>
<dbReference type="Proteomes" id="UP000717995">
    <property type="component" value="Unassembled WGS sequence"/>
</dbReference>
<accession>A0ABS2IGT4</accession>
<sequence length="122" mass="12518">MRTLATTLALSLALAVTSSQAWAAGALAIDSNQGDQFGFAYDYATLGEAQQRALGECGGNCQVVLDFDSGCAAYAADQSNGSTVYGWGTAESSGGAQQRALQECSNQGGNSCQVRTWGCNSN</sequence>